<dbReference type="InterPro" id="IPR009061">
    <property type="entry name" value="DNA-bd_dom_put_sf"/>
</dbReference>
<dbReference type="RefSeq" id="WP_184364385.1">
    <property type="nucleotide sequence ID" value="NZ_BAAAKM010000086.1"/>
</dbReference>
<dbReference type="CDD" id="cd01106">
    <property type="entry name" value="HTH_TipAL-Mta"/>
    <property type="match status" value="1"/>
</dbReference>
<dbReference type="GO" id="GO:0003677">
    <property type="term" value="F:DNA binding"/>
    <property type="evidence" value="ECO:0007669"/>
    <property type="project" value="UniProtKB-KW"/>
</dbReference>
<dbReference type="PRINTS" id="PR00040">
    <property type="entry name" value="HTHMERR"/>
</dbReference>
<dbReference type="SUPFAM" id="SSF46955">
    <property type="entry name" value="Putative DNA-binding domain"/>
    <property type="match status" value="1"/>
</dbReference>
<proteinExistence type="predicted"/>
<keyword evidence="8" id="KW-1185">Reference proteome</keyword>
<evidence type="ECO:0000256" key="5">
    <source>
        <dbReference type="SAM" id="Coils"/>
    </source>
</evidence>
<evidence type="ECO:0000259" key="6">
    <source>
        <dbReference type="PROSITE" id="PS50937"/>
    </source>
</evidence>
<dbReference type="InterPro" id="IPR000551">
    <property type="entry name" value="MerR-type_HTH_dom"/>
</dbReference>
<keyword evidence="2" id="KW-0805">Transcription regulation</keyword>
<sequence length="251" mass="28620">MSWPMGEVCRMSGVTSRTLRHYHHVGLLLPESTGPGGLRHYGRRELRRLQRILVMRELGLGLADIRRVLDSEHDEVTALRQHLHDLEAERDRLSLLVETVRRTVDALEENDVSGNPEELFAGFDTDHYTERARTEWPEQWDQAKAAGERITPEEADRMRAEAAEQMTRMAGHLRAGSPPDSPAVQAEIEIHYQQVSLMWAPDADSFAHLGRVYAEDGPWREVYERVAPGLADFQSEAMRVYAERRLSGEDG</sequence>
<dbReference type="Gene3D" id="1.10.1660.10">
    <property type="match status" value="1"/>
</dbReference>
<dbReference type="InterPro" id="IPR036244">
    <property type="entry name" value="TipA-like_antibiotic-bd"/>
</dbReference>
<evidence type="ECO:0000256" key="1">
    <source>
        <dbReference type="ARBA" id="ARBA00022491"/>
    </source>
</evidence>
<keyword evidence="5" id="KW-0175">Coiled coil</keyword>
<evidence type="ECO:0000256" key="4">
    <source>
        <dbReference type="ARBA" id="ARBA00023163"/>
    </source>
</evidence>
<dbReference type="SUPFAM" id="SSF89082">
    <property type="entry name" value="Antibiotic binding domain of TipA-like multidrug resistance regulators"/>
    <property type="match status" value="1"/>
</dbReference>
<dbReference type="Gene3D" id="1.10.490.50">
    <property type="entry name" value="Antibiotic binding domain of TipA-like multidrug resistance regulators"/>
    <property type="match status" value="1"/>
</dbReference>
<keyword evidence="1" id="KW-0678">Repressor</keyword>
<organism evidence="7 8">
    <name type="scientific">Nocardiopsis metallicus</name>
    <dbReference type="NCBI Taxonomy" id="179819"/>
    <lineage>
        <taxon>Bacteria</taxon>
        <taxon>Bacillati</taxon>
        <taxon>Actinomycetota</taxon>
        <taxon>Actinomycetes</taxon>
        <taxon>Streptosporangiales</taxon>
        <taxon>Nocardiopsidaceae</taxon>
        <taxon>Nocardiopsis</taxon>
    </lineage>
</organism>
<dbReference type="EMBL" id="JACHDO010000001">
    <property type="protein sequence ID" value="MBB5490764.1"/>
    <property type="molecule type" value="Genomic_DNA"/>
</dbReference>
<dbReference type="PANTHER" id="PTHR30204">
    <property type="entry name" value="REDOX-CYCLING DRUG-SENSING TRANSCRIPTIONAL ACTIVATOR SOXR"/>
    <property type="match status" value="1"/>
</dbReference>
<dbReference type="PANTHER" id="PTHR30204:SF69">
    <property type="entry name" value="MERR-FAMILY TRANSCRIPTIONAL REGULATOR"/>
    <property type="match status" value="1"/>
</dbReference>
<dbReference type="Pfam" id="PF13411">
    <property type="entry name" value="MerR_1"/>
    <property type="match status" value="1"/>
</dbReference>
<dbReference type="InterPro" id="IPR047057">
    <property type="entry name" value="MerR_fam"/>
</dbReference>
<evidence type="ECO:0000313" key="8">
    <source>
        <dbReference type="Proteomes" id="UP000579647"/>
    </source>
</evidence>
<evidence type="ECO:0000256" key="2">
    <source>
        <dbReference type="ARBA" id="ARBA00023015"/>
    </source>
</evidence>
<dbReference type="InterPro" id="IPR012925">
    <property type="entry name" value="TipAS_dom"/>
</dbReference>
<name>A0A840W455_9ACTN</name>
<evidence type="ECO:0000256" key="3">
    <source>
        <dbReference type="ARBA" id="ARBA00023125"/>
    </source>
</evidence>
<reference evidence="7 8" key="1">
    <citation type="submission" date="2020-08" db="EMBL/GenBank/DDBJ databases">
        <title>Sequencing the genomes of 1000 actinobacteria strains.</title>
        <authorList>
            <person name="Klenk H.-P."/>
        </authorList>
    </citation>
    <scope>NUCLEOTIDE SEQUENCE [LARGE SCALE GENOMIC DNA]</scope>
    <source>
        <strain evidence="7 8">DSM 44598</strain>
    </source>
</reference>
<gene>
    <name evidence="7" type="ORF">HNR07_001901</name>
</gene>
<protein>
    <submittedName>
        <fullName evidence="7">DNA-binding transcriptional MerR regulator</fullName>
    </submittedName>
</protein>
<comment type="caution">
    <text evidence="7">The sequence shown here is derived from an EMBL/GenBank/DDBJ whole genome shotgun (WGS) entry which is preliminary data.</text>
</comment>
<keyword evidence="3 7" id="KW-0238">DNA-binding</keyword>
<dbReference type="SMART" id="SM00422">
    <property type="entry name" value="HTH_MERR"/>
    <property type="match status" value="1"/>
</dbReference>
<keyword evidence="4" id="KW-0804">Transcription</keyword>
<accession>A0A840W455</accession>
<evidence type="ECO:0000313" key="7">
    <source>
        <dbReference type="EMBL" id="MBB5490764.1"/>
    </source>
</evidence>
<dbReference type="GO" id="GO:0003700">
    <property type="term" value="F:DNA-binding transcription factor activity"/>
    <property type="evidence" value="ECO:0007669"/>
    <property type="project" value="InterPro"/>
</dbReference>
<dbReference type="Pfam" id="PF07739">
    <property type="entry name" value="TipAS"/>
    <property type="match status" value="1"/>
</dbReference>
<dbReference type="PROSITE" id="PS50937">
    <property type="entry name" value="HTH_MERR_2"/>
    <property type="match status" value="1"/>
</dbReference>
<dbReference type="Proteomes" id="UP000579647">
    <property type="component" value="Unassembled WGS sequence"/>
</dbReference>
<dbReference type="AlphaFoldDB" id="A0A840W455"/>
<feature type="coiled-coil region" evidence="5">
    <location>
        <begin position="69"/>
        <end position="110"/>
    </location>
</feature>
<feature type="domain" description="HTH merR-type" evidence="6">
    <location>
        <begin position="1"/>
        <end position="71"/>
    </location>
</feature>